<organism evidence="7 8">
    <name type="scientific">Pipistrellus kuhlii</name>
    <name type="common">Kuhl's pipistrelle</name>
    <dbReference type="NCBI Taxonomy" id="59472"/>
    <lineage>
        <taxon>Eukaryota</taxon>
        <taxon>Metazoa</taxon>
        <taxon>Chordata</taxon>
        <taxon>Craniata</taxon>
        <taxon>Vertebrata</taxon>
        <taxon>Euteleostomi</taxon>
        <taxon>Mammalia</taxon>
        <taxon>Eutheria</taxon>
        <taxon>Laurasiatheria</taxon>
        <taxon>Chiroptera</taxon>
        <taxon>Yangochiroptera</taxon>
        <taxon>Vespertilionidae</taxon>
        <taxon>Pipistrellus</taxon>
    </lineage>
</organism>
<evidence type="ECO:0000313" key="7">
    <source>
        <dbReference type="EMBL" id="KAF6312001.1"/>
    </source>
</evidence>
<evidence type="ECO:0000256" key="4">
    <source>
        <dbReference type="ARBA" id="ARBA00022490"/>
    </source>
</evidence>
<dbReference type="Pfam" id="PF12926">
    <property type="entry name" value="MOZART2"/>
    <property type="match status" value="1"/>
</dbReference>
<evidence type="ECO:0000256" key="5">
    <source>
        <dbReference type="ARBA" id="ARBA00023212"/>
    </source>
</evidence>
<dbReference type="Proteomes" id="UP000558488">
    <property type="component" value="Unassembled WGS sequence"/>
</dbReference>
<evidence type="ECO:0000256" key="1">
    <source>
        <dbReference type="ARBA" id="ARBA00004186"/>
    </source>
</evidence>
<evidence type="ECO:0000256" key="2">
    <source>
        <dbReference type="ARBA" id="ARBA00004300"/>
    </source>
</evidence>
<sequence length="219" mass="23310">MATPGAGPGPGPPPGLEAALQKLALRRKKVLSAEEMELYELAQAAGGAMDPDVFKILVDLLKLNVAPLAVFQMLKSMCAGQRLASEPQDPAGVSLPTSSVPETREASFLFAKNCSPPARASFSSAPRPAASPVLHHSPAATHSPLSPGPPGSLREKQKQHCSWWRPHPGRTKLPGRIQPEDAPTAQCYQAAQGGRAWEEPHSEQYLSQANHVLWAQPAS</sequence>
<accession>A0A7J7UGT8</accession>
<comment type="similarity">
    <text evidence="3">Belongs to the MOZART2 family.</text>
</comment>
<evidence type="ECO:0000256" key="3">
    <source>
        <dbReference type="ARBA" id="ARBA00007286"/>
    </source>
</evidence>
<feature type="compositionally biased region" description="Low complexity" evidence="6">
    <location>
        <begin position="120"/>
        <end position="132"/>
    </location>
</feature>
<keyword evidence="8" id="KW-1185">Reference proteome</keyword>
<protein>
    <submittedName>
        <fullName evidence="7">Mitotic spindle organizing protein 2B</fullName>
    </submittedName>
</protein>
<gene>
    <name evidence="7" type="ORF">mPipKuh1_012065</name>
</gene>
<dbReference type="InterPro" id="IPR024332">
    <property type="entry name" value="MOZART2"/>
</dbReference>
<dbReference type="EMBL" id="JACAGB010000020">
    <property type="protein sequence ID" value="KAF6312001.1"/>
    <property type="molecule type" value="Genomic_DNA"/>
</dbReference>
<comment type="subcellular location">
    <subcellularLocation>
        <location evidence="2">Cytoplasm</location>
        <location evidence="2">Cytoskeleton</location>
        <location evidence="2">Microtubule organizing center</location>
        <location evidence="2">Centrosome</location>
    </subcellularLocation>
    <subcellularLocation>
        <location evidence="1">Cytoplasm</location>
        <location evidence="1">Cytoskeleton</location>
        <location evidence="1">Spindle</location>
    </subcellularLocation>
</comment>
<proteinExistence type="inferred from homology"/>
<dbReference type="AlphaFoldDB" id="A0A7J7UGT8"/>
<dbReference type="PANTHER" id="PTHR28578">
    <property type="entry name" value="MITOTIC-SPINDLE ORGANIZING PROTEIN 2A-RELATED"/>
    <property type="match status" value="1"/>
</dbReference>
<reference evidence="7 8" key="1">
    <citation type="journal article" date="2020" name="Nature">
        <title>Six reference-quality genomes reveal evolution of bat adaptations.</title>
        <authorList>
            <person name="Jebb D."/>
            <person name="Huang Z."/>
            <person name="Pippel M."/>
            <person name="Hughes G.M."/>
            <person name="Lavrichenko K."/>
            <person name="Devanna P."/>
            <person name="Winkler S."/>
            <person name="Jermiin L.S."/>
            <person name="Skirmuntt E.C."/>
            <person name="Katzourakis A."/>
            <person name="Burkitt-Gray L."/>
            <person name="Ray D.A."/>
            <person name="Sullivan K.A.M."/>
            <person name="Roscito J.G."/>
            <person name="Kirilenko B.M."/>
            <person name="Davalos L.M."/>
            <person name="Corthals A.P."/>
            <person name="Power M.L."/>
            <person name="Jones G."/>
            <person name="Ransome R.D."/>
            <person name="Dechmann D.K.N."/>
            <person name="Locatelli A.G."/>
            <person name="Puechmaille S.J."/>
            <person name="Fedrigo O."/>
            <person name="Jarvis E.D."/>
            <person name="Hiller M."/>
            <person name="Vernes S.C."/>
            <person name="Myers E.W."/>
            <person name="Teeling E.C."/>
        </authorList>
    </citation>
    <scope>NUCLEOTIDE SEQUENCE [LARGE SCALE GENOMIC DNA]</scope>
    <source>
        <strain evidence="7">MPipKuh1</strain>
        <tissue evidence="7">Flight muscle</tissue>
    </source>
</reference>
<dbReference type="GO" id="GO:0005819">
    <property type="term" value="C:spindle"/>
    <property type="evidence" value="ECO:0007669"/>
    <property type="project" value="UniProtKB-SubCell"/>
</dbReference>
<feature type="region of interest" description="Disordered" evidence="6">
    <location>
        <begin position="120"/>
        <end position="203"/>
    </location>
</feature>
<name>A0A7J7UGT8_PIPKU</name>
<keyword evidence="5" id="KW-0206">Cytoskeleton</keyword>
<evidence type="ECO:0000313" key="8">
    <source>
        <dbReference type="Proteomes" id="UP000558488"/>
    </source>
</evidence>
<dbReference type="PANTHER" id="PTHR28578:SF2">
    <property type="entry name" value="MITOTIC-SPINDLE ORGANIZING PROTEIN 2"/>
    <property type="match status" value="1"/>
</dbReference>
<keyword evidence="4" id="KW-0963">Cytoplasm</keyword>
<dbReference type="GO" id="GO:0005813">
    <property type="term" value="C:centrosome"/>
    <property type="evidence" value="ECO:0007669"/>
    <property type="project" value="UniProtKB-SubCell"/>
</dbReference>
<comment type="caution">
    <text evidence="7">The sequence shown here is derived from an EMBL/GenBank/DDBJ whole genome shotgun (WGS) entry which is preliminary data.</text>
</comment>
<evidence type="ECO:0000256" key="6">
    <source>
        <dbReference type="SAM" id="MobiDB-lite"/>
    </source>
</evidence>